<dbReference type="NCBIfam" id="NF047644">
    <property type="entry name" value="TsoY_fam"/>
    <property type="match status" value="1"/>
</dbReference>
<dbReference type="Proteomes" id="UP000609531">
    <property type="component" value="Unassembled WGS sequence"/>
</dbReference>
<keyword evidence="3" id="KW-1185">Reference proteome</keyword>
<keyword evidence="1" id="KW-0812">Transmembrane</keyword>
<evidence type="ECO:0000313" key="2">
    <source>
        <dbReference type="EMBL" id="MBJ3775877.1"/>
    </source>
</evidence>
<feature type="transmembrane region" description="Helical" evidence="1">
    <location>
        <begin position="251"/>
        <end position="269"/>
    </location>
</feature>
<evidence type="ECO:0000313" key="3">
    <source>
        <dbReference type="Proteomes" id="UP000609531"/>
    </source>
</evidence>
<organism evidence="2 3">
    <name type="scientific">Acuticoccus mangrovi</name>
    <dbReference type="NCBI Taxonomy" id="2796142"/>
    <lineage>
        <taxon>Bacteria</taxon>
        <taxon>Pseudomonadati</taxon>
        <taxon>Pseudomonadota</taxon>
        <taxon>Alphaproteobacteria</taxon>
        <taxon>Hyphomicrobiales</taxon>
        <taxon>Amorphaceae</taxon>
        <taxon>Acuticoccus</taxon>
    </lineage>
</organism>
<dbReference type="RefSeq" id="WP_198881783.1">
    <property type="nucleotide sequence ID" value="NZ_JAEKJA010000007.1"/>
</dbReference>
<feature type="transmembrane region" description="Helical" evidence="1">
    <location>
        <begin position="15"/>
        <end position="40"/>
    </location>
</feature>
<proteinExistence type="predicted"/>
<keyword evidence="1" id="KW-1133">Transmembrane helix</keyword>
<name>A0A934IL91_9HYPH</name>
<feature type="transmembrane region" description="Helical" evidence="1">
    <location>
        <begin position="328"/>
        <end position="348"/>
    </location>
</feature>
<dbReference type="InterPro" id="IPR059133">
    <property type="entry name" value="TsoY-like"/>
</dbReference>
<gene>
    <name evidence="2" type="ORF">JCR33_09280</name>
</gene>
<dbReference type="AlphaFoldDB" id="A0A934IL91"/>
<comment type="caution">
    <text evidence="2">The sequence shown here is derived from an EMBL/GenBank/DDBJ whole genome shotgun (WGS) entry which is preliminary data.</text>
</comment>
<feature type="transmembrane region" description="Helical" evidence="1">
    <location>
        <begin position="144"/>
        <end position="163"/>
    </location>
</feature>
<keyword evidence="1" id="KW-0472">Membrane</keyword>
<feature type="transmembrane region" description="Helical" evidence="1">
    <location>
        <begin position="214"/>
        <end position="239"/>
    </location>
</feature>
<feature type="transmembrane region" description="Helical" evidence="1">
    <location>
        <begin position="184"/>
        <end position="202"/>
    </location>
</feature>
<feature type="transmembrane region" description="Helical" evidence="1">
    <location>
        <begin position="289"/>
        <end position="307"/>
    </location>
</feature>
<feature type="transmembrane region" description="Helical" evidence="1">
    <location>
        <begin position="363"/>
        <end position="386"/>
    </location>
</feature>
<feature type="transmembrane region" description="Helical" evidence="1">
    <location>
        <begin position="117"/>
        <end position="138"/>
    </location>
</feature>
<accession>A0A934IL91</accession>
<dbReference type="EMBL" id="JAEKJA010000007">
    <property type="protein sequence ID" value="MBJ3775877.1"/>
    <property type="molecule type" value="Genomic_DNA"/>
</dbReference>
<reference evidence="2" key="1">
    <citation type="submission" date="2020-12" db="EMBL/GenBank/DDBJ databases">
        <title>Bacterial taxonomy.</title>
        <authorList>
            <person name="Pan X."/>
        </authorList>
    </citation>
    <scope>NUCLEOTIDE SEQUENCE</scope>
    <source>
        <strain evidence="2">B2012</strain>
    </source>
</reference>
<protein>
    <submittedName>
        <fullName evidence="2">Uncharacterized protein</fullName>
    </submittedName>
</protein>
<evidence type="ECO:0000256" key="1">
    <source>
        <dbReference type="SAM" id="Phobius"/>
    </source>
</evidence>
<sequence length="404" mass="42399">MPNTHARAVDTWSPLYFLASVGAGGLAVSFFMYLMFWVPHPGRAVPVVEDIASHLGSADVVTIAMVALAMAGIAVFGAFNLGLLVWNLRRVPAFTRSERGASLLASNAETQLMAMPLALAMSVNVGFILGLVFVPGLWSVVEVLFPLAIAAFALIGGLALRQVGRFLGRVIGSGGFDCRTNNSFAQLLPAFTFAMIGVGLAAPGAMSATLSTAGISIVLSTFFMVAAVVIALVGLVLGVRAMMEHGVAVEQAPTLLIVVPITTVLGILAMRQGHGLHVHFASHGTAGDMLVLLSRLLSLEVLFLLFGMTILRATGYLKRFVFGSETSAGAYALICPGVALSVMLHFWINKGLVAAGVVTKFGVAYWALGAVALAAQLAMIWLFVVLHRRHFMASPVPVPATAAN</sequence>
<feature type="transmembrane region" description="Helical" evidence="1">
    <location>
        <begin position="60"/>
        <end position="86"/>
    </location>
</feature>